<proteinExistence type="inferred from homology"/>
<comment type="similarity">
    <text evidence="5">Belongs to the U2 small nuclear ribonucleoprotein A family.</text>
</comment>
<dbReference type="PROSITE" id="PS51450">
    <property type="entry name" value="LRR"/>
    <property type="match status" value="1"/>
</dbReference>
<evidence type="ECO:0000256" key="2">
    <source>
        <dbReference type="ARBA" id="ARBA00022614"/>
    </source>
</evidence>
<protein>
    <recommendedName>
        <fullName evidence="10">Leucine Rich Repeat family protein</fullName>
    </recommendedName>
</protein>
<comment type="subcellular location">
    <subcellularLocation>
        <location evidence="1">Nucleus</location>
    </subcellularLocation>
</comment>
<evidence type="ECO:0000313" key="8">
    <source>
        <dbReference type="EMBL" id="KAK8893829.1"/>
    </source>
</evidence>
<reference evidence="8 9" key="1">
    <citation type="submission" date="2024-04" db="EMBL/GenBank/DDBJ databases">
        <title>Tritrichomonas musculus Genome.</title>
        <authorList>
            <person name="Alves-Ferreira E."/>
            <person name="Grigg M."/>
            <person name="Lorenzi H."/>
            <person name="Galac M."/>
        </authorList>
    </citation>
    <scope>NUCLEOTIDE SEQUENCE [LARGE SCALE GENOMIC DNA]</scope>
    <source>
        <strain evidence="8 9">EAF2021</strain>
    </source>
</reference>
<sequence length="683" mass="77709">MLLSKCPILESEPLCLRATGAGITEIDTLSPQQTDALSLYVSHNQISKIDKIIQFKSLERLLIECNQISYLEDLKPLAQLPKLKELRMKGNPVCHLTLFPIYVLYLVPTLESLNGEKVENLFKKVLTKPEIEKYISAENKILKYILMSDVIINQLDSSPKEKIKSVAMEASKEYSPDAIIERYGQIRKEAIDLPIDQYFDYLKDLLIQKHQKISQLTGSSHPDDAKAKIHDENLANLPSSNQLDQLVKSLTELNDSACLIIEDDKIDSSDRKSITSFFGKKFGFNFDRAKSVSPKYVVQKSRNRDAQSTVTRNTDAQSILEYYLGDDENIDARSTKSARTSRSSRRQGFLDKMKQGNYSPKSNRRKNKHHLDTSSQASIDDVALNIEDGKITLIDPKHPEENIFPNISTQEPNDEKEQPTSTENTKNNETNETDATNEKNEANGANESKGANESRGANESKDKSEEIKKDNENKDSLSNTTTTISSIKDSSDQTISGFPKPNKSSLSSKRDDKSKNPDKKVTLLLNNDNTKNIKETVKTEKKAPISQNKLKIIPNSISLISYFSKWKLRYNRRKEINNIKNKSNDSYSRLNNSTSKRNYSIEEFSILSDKTKELDDEIEILTQHQVALSDHDQLLLIAEATRRRELIRNIEKLRDLISHSTNRASQFQKEAFITERFITTMTE</sequence>
<accession>A0ABR2KRQ6</accession>
<keyword evidence="6" id="KW-0175">Coiled coil</keyword>
<dbReference type="Proteomes" id="UP001470230">
    <property type="component" value="Unassembled WGS sequence"/>
</dbReference>
<evidence type="ECO:0000256" key="1">
    <source>
        <dbReference type="ARBA" id="ARBA00004123"/>
    </source>
</evidence>
<evidence type="ECO:0000256" key="6">
    <source>
        <dbReference type="SAM" id="Coils"/>
    </source>
</evidence>
<feature type="coiled-coil region" evidence="6">
    <location>
        <begin position="643"/>
        <end position="670"/>
    </location>
</feature>
<evidence type="ECO:0008006" key="10">
    <source>
        <dbReference type="Google" id="ProtNLM"/>
    </source>
</evidence>
<evidence type="ECO:0000313" key="9">
    <source>
        <dbReference type="Proteomes" id="UP001470230"/>
    </source>
</evidence>
<keyword evidence="3" id="KW-0677">Repeat</keyword>
<keyword evidence="4" id="KW-0539">Nucleus</keyword>
<feature type="compositionally biased region" description="Basic and acidic residues" evidence="7">
    <location>
        <begin position="508"/>
        <end position="520"/>
    </location>
</feature>
<name>A0ABR2KRQ6_9EUKA</name>
<comment type="caution">
    <text evidence="8">The sequence shown here is derived from an EMBL/GenBank/DDBJ whole genome shotgun (WGS) entry which is preliminary data.</text>
</comment>
<evidence type="ECO:0000256" key="5">
    <source>
        <dbReference type="ARBA" id="ARBA00024196"/>
    </source>
</evidence>
<dbReference type="PANTHER" id="PTHR10552">
    <property type="entry name" value="U2 SMALL NUCLEAR RIBONUCLEOPROTEIN A"/>
    <property type="match status" value="1"/>
</dbReference>
<dbReference type="InterPro" id="IPR044640">
    <property type="entry name" value="RU2A"/>
</dbReference>
<evidence type="ECO:0000256" key="7">
    <source>
        <dbReference type="SAM" id="MobiDB-lite"/>
    </source>
</evidence>
<dbReference type="Gene3D" id="3.80.10.10">
    <property type="entry name" value="Ribonuclease Inhibitor"/>
    <property type="match status" value="1"/>
</dbReference>
<organism evidence="8 9">
    <name type="scientific">Tritrichomonas musculus</name>
    <dbReference type="NCBI Taxonomy" id="1915356"/>
    <lineage>
        <taxon>Eukaryota</taxon>
        <taxon>Metamonada</taxon>
        <taxon>Parabasalia</taxon>
        <taxon>Tritrichomonadida</taxon>
        <taxon>Tritrichomonadidae</taxon>
        <taxon>Tritrichomonas</taxon>
    </lineage>
</organism>
<dbReference type="InterPro" id="IPR001611">
    <property type="entry name" value="Leu-rich_rpt"/>
</dbReference>
<keyword evidence="2" id="KW-0433">Leucine-rich repeat</keyword>
<feature type="compositionally biased region" description="Basic and acidic residues" evidence="7">
    <location>
        <begin position="392"/>
        <end position="401"/>
    </location>
</feature>
<feature type="compositionally biased region" description="Low complexity" evidence="7">
    <location>
        <begin position="422"/>
        <end position="434"/>
    </location>
</feature>
<feature type="compositionally biased region" description="Low complexity" evidence="7">
    <location>
        <begin position="476"/>
        <end position="496"/>
    </location>
</feature>
<keyword evidence="9" id="KW-1185">Reference proteome</keyword>
<dbReference type="EMBL" id="JAPFFF010000003">
    <property type="protein sequence ID" value="KAK8893829.1"/>
    <property type="molecule type" value="Genomic_DNA"/>
</dbReference>
<evidence type="ECO:0000256" key="4">
    <source>
        <dbReference type="ARBA" id="ARBA00023242"/>
    </source>
</evidence>
<dbReference type="SUPFAM" id="SSF52058">
    <property type="entry name" value="L domain-like"/>
    <property type="match status" value="1"/>
</dbReference>
<gene>
    <name evidence="8" type="ORF">M9Y10_022258</name>
</gene>
<feature type="region of interest" description="Disordered" evidence="7">
    <location>
        <begin position="392"/>
        <end position="520"/>
    </location>
</feature>
<dbReference type="PANTHER" id="PTHR10552:SF6">
    <property type="entry name" value="U2 SMALL NUCLEAR RIBONUCLEOPROTEIN A"/>
    <property type="match status" value="1"/>
</dbReference>
<evidence type="ECO:0000256" key="3">
    <source>
        <dbReference type="ARBA" id="ARBA00022737"/>
    </source>
</evidence>
<dbReference type="InterPro" id="IPR032675">
    <property type="entry name" value="LRR_dom_sf"/>
</dbReference>
<feature type="compositionally biased region" description="Basic and acidic residues" evidence="7">
    <location>
        <begin position="450"/>
        <end position="475"/>
    </location>
</feature>
<feature type="region of interest" description="Disordered" evidence="7">
    <location>
        <begin position="332"/>
        <end position="376"/>
    </location>
</feature>